<feature type="compositionally biased region" description="Basic and acidic residues" evidence="1">
    <location>
        <begin position="134"/>
        <end position="148"/>
    </location>
</feature>
<keyword evidence="3" id="KW-1185">Reference proteome</keyword>
<reference evidence="2 3" key="1">
    <citation type="submission" date="2021-12" db="EMBL/GenBank/DDBJ databases">
        <title>High titer production of polyol ester of fatty acids by Rhodotorula paludigena BS15 towards product separation-free biomass refinery.</title>
        <authorList>
            <person name="Mano J."/>
            <person name="Ono H."/>
            <person name="Tanaka T."/>
            <person name="Naito K."/>
            <person name="Sushida H."/>
            <person name="Ike M."/>
            <person name="Tokuyasu K."/>
            <person name="Kitaoka M."/>
        </authorList>
    </citation>
    <scope>NUCLEOTIDE SEQUENCE [LARGE SCALE GENOMIC DNA]</scope>
    <source>
        <strain evidence="2 3">BS15</strain>
    </source>
</reference>
<evidence type="ECO:0000256" key="1">
    <source>
        <dbReference type="SAM" id="MobiDB-lite"/>
    </source>
</evidence>
<feature type="compositionally biased region" description="Basic and acidic residues" evidence="1">
    <location>
        <begin position="272"/>
        <end position="289"/>
    </location>
</feature>
<organism evidence="2 3">
    <name type="scientific">Rhodotorula paludigena</name>
    <dbReference type="NCBI Taxonomy" id="86838"/>
    <lineage>
        <taxon>Eukaryota</taxon>
        <taxon>Fungi</taxon>
        <taxon>Dikarya</taxon>
        <taxon>Basidiomycota</taxon>
        <taxon>Pucciniomycotina</taxon>
        <taxon>Microbotryomycetes</taxon>
        <taxon>Sporidiobolales</taxon>
        <taxon>Sporidiobolaceae</taxon>
        <taxon>Rhodotorula</taxon>
    </lineage>
</organism>
<feature type="compositionally biased region" description="Basic and acidic residues" evidence="1">
    <location>
        <begin position="168"/>
        <end position="180"/>
    </location>
</feature>
<evidence type="ECO:0000313" key="2">
    <source>
        <dbReference type="EMBL" id="GJN87161.1"/>
    </source>
</evidence>
<feature type="compositionally biased region" description="Low complexity" evidence="1">
    <location>
        <begin position="491"/>
        <end position="509"/>
    </location>
</feature>
<evidence type="ECO:0000313" key="3">
    <source>
        <dbReference type="Proteomes" id="UP001342314"/>
    </source>
</evidence>
<sequence length="557" mass="61011">MARRPWRPRTGLSGPQPTFAAQGKAPSAGWGTVRAKKGTGSVSREGAFPEEEGNRLVLSSSDEVESDEEPQNKRRRRIAASGPSNQSLRATAATARTLRLPSLELDDFATEQEPLSDVSDHKNDLEPDSDDPDRESSRARRQREKAALRLDPAARAVRQQEGVEEDDAARMRRERAEAALRRASASQVVVLHDSDEEERAVAEEQKRLEAGPQLVGGRANTKSKEREEGKAGKGKKAKGGMKKGKGRRLVETDESDGVLDDLAAFRRRRTLRKDQDEGNARRDKGKGKAVEALFNPGSDVDELDDGDFAGHLSDDDLPSPAEIARRSSTSSAKSTSHRKPRRTRQSPSPAVDERAARRARTSGKDAAAFINDTDDEREEKRRGGGVVLHTGGVGGGTIRLRGPLRDGASADHNAVASTARAASRGWSQDSSEDDDDEDDMRHPAPKSAKRAIGRSASGTPLTDADAYSHLGISHFIDPRADLAKRKKRALSSPPTSAFSSSDGDDASPATQQRRTKGLSRKERDEMDEFAAVDKRMRRKKREYREERKPGYSNPRRN</sequence>
<name>A0AAV5GBY5_9BASI</name>
<gene>
    <name evidence="2" type="ORF">Rhopal_000106-T1</name>
</gene>
<feature type="region of interest" description="Disordered" evidence="1">
    <location>
        <begin position="483"/>
        <end position="557"/>
    </location>
</feature>
<dbReference type="Proteomes" id="UP001342314">
    <property type="component" value="Unassembled WGS sequence"/>
</dbReference>
<protein>
    <submittedName>
        <fullName evidence="2">Uncharacterized protein</fullName>
    </submittedName>
</protein>
<feature type="compositionally biased region" description="Basic residues" evidence="1">
    <location>
        <begin position="335"/>
        <end position="344"/>
    </location>
</feature>
<feature type="compositionally biased region" description="Low complexity" evidence="1">
    <location>
        <begin position="88"/>
        <end position="100"/>
    </location>
</feature>
<proteinExistence type="predicted"/>
<feature type="compositionally biased region" description="Basic and acidic residues" evidence="1">
    <location>
        <begin position="222"/>
        <end position="231"/>
    </location>
</feature>
<feature type="compositionally biased region" description="Basic residues" evidence="1">
    <location>
        <begin position="443"/>
        <end position="452"/>
    </location>
</feature>
<dbReference type="AlphaFoldDB" id="A0AAV5GBY5"/>
<feature type="compositionally biased region" description="Basic and acidic residues" evidence="1">
    <location>
        <begin position="199"/>
        <end position="209"/>
    </location>
</feature>
<feature type="compositionally biased region" description="Basic residues" evidence="1">
    <location>
        <begin position="232"/>
        <end position="247"/>
    </location>
</feature>
<accession>A0AAV5GBY5</accession>
<dbReference type="EMBL" id="BQKY01000001">
    <property type="protein sequence ID" value="GJN87161.1"/>
    <property type="molecule type" value="Genomic_DNA"/>
</dbReference>
<comment type="caution">
    <text evidence="2">The sequence shown here is derived from an EMBL/GenBank/DDBJ whole genome shotgun (WGS) entry which is preliminary data.</text>
</comment>
<feature type="region of interest" description="Disordered" evidence="1">
    <location>
        <begin position="1"/>
        <end position="465"/>
    </location>
</feature>